<accession>A0A250VL70</accession>
<dbReference type="Proteomes" id="UP000217446">
    <property type="component" value="Unassembled WGS sequence"/>
</dbReference>
<dbReference type="Pfam" id="PF19979">
    <property type="entry name" value="DUF6415"/>
    <property type="match status" value="1"/>
</dbReference>
<reference evidence="2" key="1">
    <citation type="submission" date="2017-05" db="EMBL/GenBank/DDBJ databases">
        <title>Streptomyces olivochromogenes NBRC 3561 whole genome shotgun sequence.</title>
        <authorList>
            <person name="Dohra H."/>
            <person name="Kodani S."/>
        </authorList>
    </citation>
    <scope>NUCLEOTIDE SEQUENCE [LARGE SCALE GENOMIC DNA]</scope>
    <source>
        <strain evidence="2">NBRC 3561</strain>
    </source>
</reference>
<comment type="caution">
    <text evidence="1">The sequence shown here is derived from an EMBL/GenBank/DDBJ whole genome shotgun (WGS) entry which is preliminary data.</text>
</comment>
<protein>
    <submittedName>
        <fullName evidence="1">Uncharacterized protein</fullName>
    </submittedName>
</protein>
<organism evidence="1 2">
    <name type="scientific">Streptomyces olivochromogenes</name>
    <dbReference type="NCBI Taxonomy" id="1963"/>
    <lineage>
        <taxon>Bacteria</taxon>
        <taxon>Bacillati</taxon>
        <taxon>Actinomycetota</taxon>
        <taxon>Actinomycetes</taxon>
        <taxon>Kitasatosporales</taxon>
        <taxon>Streptomycetaceae</taxon>
        <taxon>Streptomyces</taxon>
    </lineage>
</organism>
<evidence type="ECO:0000313" key="1">
    <source>
        <dbReference type="EMBL" id="GAX54730.1"/>
    </source>
</evidence>
<dbReference type="EMBL" id="BDQI01000015">
    <property type="protein sequence ID" value="GAX54730.1"/>
    <property type="molecule type" value="Genomic_DNA"/>
</dbReference>
<keyword evidence="2" id="KW-1185">Reference proteome</keyword>
<dbReference type="AlphaFoldDB" id="A0A250VL70"/>
<gene>
    <name evidence="1" type="ORF">SO3561_06283</name>
</gene>
<dbReference type="RefSeq" id="WP_067378792.1">
    <property type="nucleotide sequence ID" value="NZ_BDQI01000015.1"/>
</dbReference>
<evidence type="ECO:0000313" key="2">
    <source>
        <dbReference type="Proteomes" id="UP000217446"/>
    </source>
</evidence>
<sequence>MTNRSALPAVPEKRTQAPLDIKTMRETSLRLLGPDAQLPTWEELETLILTLRGMIMLAIPEVEILAQRLSREDIPRYCALACIGDARQRLDLVQGHGLPAGIAHARKLSRALNALCDHHVALSNPALPTLPGKPTQEAS</sequence>
<dbReference type="InterPro" id="IPR046300">
    <property type="entry name" value="DUF6415"/>
</dbReference>
<name>A0A250VL70_STROL</name>
<proteinExistence type="predicted"/>